<name>A0A0E4GBM3_9FIRM</name>
<evidence type="ECO:0000256" key="3">
    <source>
        <dbReference type="HAMAP-Rule" id="MF_00580"/>
    </source>
</evidence>
<dbReference type="CDD" id="cd00320">
    <property type="entry name" value="cpn10"/>
    <property type="match status" value="1"/>
</dbReference>
<dbReference type="GO" id="GO:0005737">
    <property type="term" value="C:cytoplasm"/>
    <property type="evidence" value="ECO:0007669"/>
    <property type="project" value="UniProtKB-SubCell"/>
</dbReference>
<proteinExistence type="inferred from homology"/>
<dbReference type="FunFam" id="2.30.33.40:FF:000001">
    <property type="entry name" value="10 kDa chaperonin"/>
    <property type="match status" value="1"/>
</dbReference>
<dbReference type="GO" id="GO:0051087">
    <property type="term" value="F:protein-folding chaperone binding"/>
    <property type="evidence" value="ECO:0007669"/>
    <property type="project" value="TreeGrafter"/>
</dbReference>
<dbReference type="GO" id="GO:0005524">
    <property type="term" value="F:ATP binding"/>
    <property type="evidence" value="ECO:0007669"/>
    <property type="project" value="InterPro"/>
</dbReference>
<dbReference type="PRINTS" id="PR00297">
    <property type="entry name" value="CHAPERONIN10"/>
</dbReference>
<dbReference type="GO" id="GO:0044183">
    <property type="term" value="F:protein folding chaperone"/>
    <property type="evidence" value="ECO:0007669"/>
    <property type="project" value="InterPro"/>
</dbReference>
<reference evidence="5 6" key="1">
    <citation type="submission" date="2015-03" db="EMBL/GenBank/DDBJ databases">
        <authorList>
            <person name="Murphy D."/>
        </authorList>
    </citation>
    <scope>NUCLEOTIDE SEQUENCE [LARGE SCALE GENOMIC DNA]</scope>
    <source>
        <strain evidence="5 6">OL-4</strain>
    </source>
</reference>
<dbReference type="InterPro" id="IPR020818">
    <property type="entry name" value="Chaperonin_GroES"/>
</dbReference>
<evidence type="ECO:0000313" key="6">
    <source>
        <dbReference type="Proteomes" id="UP000045545"/>
    </source>
</evidence>
<evidence type="ECO:0000256" key="2">
    <source>
        <dbReference type="ARBA" id="ARBA00023186"/>
    </source>
</evidence>
<comment type="subunit">
    <text evidence="3">Heptamer of 7 subunits arranged in a ring. Interacts with the chaperonin GroEL.</text>
</comment>
<dbReference type="PANTHER" id="PTHR10772">
    <property type="entry name" value="10 KDA HEAT SHOCK PROTEIN"/>
    <property type="match status" value="1"/>
</dbReference>
<dbReference type="AlphaFoldDB" id="A0A0E4GBM3"/>
<dbReference type="GO" id="GO:0051082">
    <property type="term" value="F:unfolded protein binding"/>
    <property type="evidence" value="ECO:0007669"/>
    <property type="project" value="TreeGrafter"/>
</dbReference>
<dbReference type="STRING" id="690567.2175"/>
<gene>
    <name evidence="3" type="primary">groES</name>
    <name evidence="3" type="synonym">groS</name>
    <name evidence="5" type="ORF">2175</name>
</gene>
<protein>
    <recommendedName>
        <fullName evidence="3">Co-chaperonin GroES</fullName>
    </recommendedName>
    <alternativeName>
        <fullName evidence="3">10 kDa chaperonin</fullName>
    </alternativeName>
    <alternativeName>
        <fullName evidence="3">Chaperonin-10</fullName>
        <shortName evidence="3">Cpn10</shortName>
    </alternativeName>
</protein>
<dbReference type="InterPro" id="IPR011032">
    <property type="entry name" value="GroES-like_sf"/>
</dbReference>
<dbReference type="Pfam" id="PF00166">
    <property type="entry name" value="Cpn10"/>
    <property type="match status" value="1"/>
</dbReference>
<accession>A0A0E4GBM3</accession>
<dbReference type="GO" id="GO:0046872">
    <property type="term" value="F:metal ion binding"/>
    <property type="evidence" value="ECO:0007669"/>
    <property type="project" value="TreeGrafter"/>
</dbReference>
<dbReference type="NCBIfam" id="NF001531">
    <property type="entry name" value="PRK00364.2-2"/>
    <property type="match status" value="1"/>
</dbReference>
<organism evidence="5 6">
    <name type="scientific">Syntrophomonas zehnderi OL-4</name>
    <dbReference type="NCBI Taxonomy" id="690567"/>
    <lineage>
        <taxon>Bacteria</taxon>
        <taxon>Bacillati</taxon>
        <taxon>Bacillota</taxon>
        <taxon>Clostridia</taxon>
        <taxon>Eubacteriales</taxon>
        <taxon>Syntrophomonadaceae</taxon>
        <taxon>Syntrophomonas</taxon>
    </lineage>
</organism>
<keyword evidence="3" id="KW-0963">Cytoplasm</keyword>
<dbReference type="PANTHER" id="PTHR10772:SF58">
    <property type="entry name" value="CO-CHAPERONIN GROES"/>
    <property type="match status" value="1"/>
</dbReference>
<dbReference type="Gene3D" id="2.30.33.40">
    <property type="entry name" value="GroES chaperonin"/>
    <property type="match status" value="1"/>
</dbReference>
<dbReference type="InterPro" id="IPR037124">
    <property type="entry name" value="Chaperonin_GroES_sf"/>
</dbReference>
<dbReference type="SMART" id="SM00883">
    <property type="entry name" value="Cpn10"/>
    <property type="match status" value="1"/>
</dbReference>
<dbReference type="RefSeq" id="WP_046498758.1">
    <property type="nucleotide sequence ID" value="NZ_CGIH01000036.1"/>
</dbReference>
<dbReference type="Proteomes" id="UP000045545">
    <property type="component" value="Unassembled WGS sequence"/>
</dbReference>
<dbReference type="SUPFAM" id="SSF50129">
    <property type="entry name" value="GroES-like"/>
    <property type="match status" value="1"/>
</dbReference>
<sequence>MKIQPLGDRVVVKVVEVQEEKTKSGLYVPDTAKEKPQEAEVLAVGPGALNDKGERIPVDLKVGDKVIFSKYGGMEVKVDGEEYLILNAERDILGKLV</sequence>
<evidence type="ECO:0000256" key="1">
    <source>
        <dbReference type="ARBA" id="ARBA00006975"/>
    </source>
</evidence>
<dbReference type="NCBIfam" id="NF001534">
    <property type="entry name" value="PRK00364.2-5"/>
    <property type="match status" value="1"/>
</dbReference>
<comment type="subcellular location">
    <subcellularLocation>
        <location evidence="3">Cytoplasm</location>
    </subcellularLocation>
</comment>
<comment type="similarity">
    <text evidence="1 3 4">Belongs to the GroES chaperonin family.</text>
</comment>
<comment type="function">
    <text evidence="3 4">Together with the chaperonin GroEL, plays an essential role in assisting protein folding. The GroEL-GroES system forms a nano-cage that allows encapsulation of the non-native substrate proteins and provides a physical environment optimized to promote and accelerate protein folding. GroES binds to the apical surface of the GroEL ring, thereby capping the opening of the GroEL channel.</text>
</comment>
<evidence type="ECO:0000313" key="5">
    <source>
        <dbReference type="EMBL" id="CFX90764.1"/>
    </source>
</evidence>
<dbReference type="HAMAP" id="MF_00580">
    <property type="entry name" value="CH10"/>
    <property type="match status" value="1"/>
</dbReference>
<dbReference type="EMBL" id="CGIH01000036">
    <property type="protein sequence ID" value="CFX90764.1"/>
    <property type="molecule type" value="Genomic_DNA"/>
</dbReference>
<keyword evidence="2 3" id="KW-0143">Chaperone</keyword>
<keyword evidence="6" id="KW-1185">Reference proteome</keyword>
<dbReference type="NCBIfam" id="NF001533">
    <property type="entry name" value="PRK00364.2-4"/>
    <property type="match status" value="1"/>
</dbReference>
<evidence type="ECO:0000256" key="4">
    <source>
        <dbReference type="RuleBase" id="RU000535"/>
    </source>
</evidence>